<dbReference type="Proteomes" id="UP000271098">
    <property type="component" value="Unassembled WGS sequence"/>
</dbReference>
<organism evidence="2 3">
    <name type="scientific">Gongylonema pulchrum</name>
    <dbReference type="NCBI Taxonomy" id="637853"/>
    <lineage>
        <taxon>Eukaryota</taxon>
        <taxon>Metazoa</taxon>
        <taxon>Ecdysozoa</taxon>
        <taxon>Nematoda</taxon>
        <taxon>Chromadorea</taxon>
        <taxon>Rhabditida</taxon>
        <taxon>Spirurina</taxon>
        <taxon>Spiruromorpha</taxon>
        <taxon>Spiruroidea</taxon>
        <taxon>Gongylonematidae</taxon>
        <taxon>Gongylonema</taxon>
    </lineage>
</organism>
<reference evidence="2 3" key="1">
    <citation type="submission" date="2018-11" db="EMBL/GenBank/DDBJ databases">
        <authorList>
            <consortium name="Pathogen Informatics"/>
        </authorList>
    </citation>
    <scope>NUCLEOTIDE SEQUENCE [LARGE SCALE GENOMIC DNA]</scope>
</reference>
<gene>
    <name evidence="2" type="ORF">GPUH_LOCUS6066</name>
</gene>
<feature type="compositionally biased region" description="Basic and acidic residues" evidence="1">
    <location>
        <begin position="10"/>
        <end position="24"/>
    </location>
</feature>
<proteinExistence type="predicted"/>
<feature type="region of interest" description="Disordered" evidence="1">
    <location>
        <begin position="1"/>
        <end position="27"/>
    </location>
</feature>
<protein>
    <submittedName>
        <fullName evidence="2">Uncharacterized protein</fullName>
    </submittedName>
</protein>
<name>A0A3P6SHD6_9BILA</name>
<evidence type="ECO:0000256" key="1">
    <source>
        <dbReference type="SAM" id="MobiDB-lite"/>
    </source>
</evidence>
<dbReference type="EMBL" id="UYRT01013686">
    <property type="protein sequence ID" value="VDK53278.1"/>
    <property type="molecule type" value="Genomic_DNA"/>
</dbReference>
<dbReference type="AlphaFoldDB" id="A0A3P6SHD6"/>
<evidence type="ECO:0000313" key="3">
    <source>
        <dbReference type="Proteomes" id="UP000271098"/>
    </source>
</evidence>
<accession>A0A3P6SHD6</accession>
<sequence length="95" mass="10707">MESGSGEKTPTYEHADSDFRENKNGGRSYLDEELPIIIRGRDFACLMKRRKIAAAIMGEFALHRVVIAQQIVVLTLMIVDEIDAEIAGERENNEI</sequence>
<evidence type="ECO:0000313" key="2">
    <source>
        <dbReference type="EMBL" id="VDK53278.1"/>
    </source>
</evidence>
<keyword evidence="3" id="KW-1185">Reference proteome</keyword>